<dbReference type="EMBL" id="JACCFY010000001">
    <property type="protein sequence ID" value="NYJ78354.1"/>
    <property type="molecule type" value="Genomic_DNA"/>
</dbReference>
<dbReference type="GO" id="GO:0008168">
    <property type="term" value="F:methyltransferase activity"/>
    <property type="evidence" value="ECO:0007669"/>
    <property type="project" value="UniProtKB-KW"/>
</dbReference>
<evidence type="ECO:0000259" key="3">
    <source>
        <dbReference type="Pfam" id="PF13649"/>
    </source>
</evidence>
<dbReference type="InterPro" id="IPR029063">
    <property type="entry name" value="SAM-dependent_MTases_sf"/>
</dbReference>
<evidence type="ECO:0000313" key="4">
    <source>
        <dbReference type="EMBL" id="NYJ78354.1"/>
    </source>
</evidence>
<dbReference type="InterPro" id="IPR041698">
    <property type="entry name" value="Methyltransf_25"/>
</dbReference>
<keyword evidence="1 4" id="KW-0489">Methyltransferase</keyword>
<organism evidence="4 5">
    <name type="scientific">Nesterenkonia xinjiangensis</name>
    <dbReference type="NCBI Taxonomy" id="225327"/>
    <lineage>
        <taxon>Bacteria</taxon>
        <taxon>Bacillati</taxon>
        <taxon>Actinomycetota</taxon>
        <taxon>Actinomycetes</taxon>
        <taxon>Micrococcales</taxon>
        <taxon>Micrococcaceae</taxon>
        <taxon>Nesterenkonia</taxon>
    </lineage>
</organism>
<keyword evidence="5" id="KW-1185">Reference proteome</keyword>
<feature type="domain" description="Methyltransferase" evidence="3">
    <location>
        <begin position="45"/>
        <end position="137"/>
    </location>
</feature>
<keyword evidence="2 4" id="KW-0808">Transferase</keyword>
<dbReference type="GO" id="GO:0032259">
    <property type="term" value="P:methylation"/>
    <property type="evidence" value="ECO:0007669"/>
    <property type="project" value="UniProtKB-KW"/>
</dbReference>
<dbReference type="Proteomes" id="UP000535437">
    <property type="component" value="Unassembled WGS sequence"/>
</dbReference>
<dbReference type="PANTHER" id="PTHR43861:SF1">
    <property type="entry name" value="TRANS-ACONITATE 2-METHYLTRANSFERASE"/>
    <property type="match status" value="1"/>
</dbReference>
<dbReference type="AlphaFoldDB" id="A0A7Z0GMR4"/>
<comment type="caution">
    <text evidence="4">The sequence shown here is derived from an EMBL/GenBank/DDBJ whole genome shotgun (WGS) entry which is preliminary data.</text>
</comment>
<protein>
    <submittedName>
        <fullName evidence="4">SAM-dependent methyltransferase</fullName>
    </submittedName>
</protein>
<evidence type="ECO:0000313" key="5">
    <source>
        <dbReference type="Proteomes" id="UP000535437"/>
    </source>
</evidence>
<dbReference type="Pfam" id="PF13649">
    <property type="entry name" value="Methyltransf_25"/>
    <property type="match status" value="1"/>
</dbReference>
<reference evidence="4 5" key="1">
    <citation type="submission" date="2020-07" db="EMBL/GenBank/DDBJ databases">
        <title>Sequencing the genomes of 1000 actinobacteria strains.</title>
        <authorList>
            <person name="Klenk H.-P."/>
        </authorList>
    </citation>
    <scope>NUCLEOTIDE SEQUENCE [LARGE SCALE GENOMIC DNA]</scope>
    <source>
        <strain evidence="4 5">DSM 15475</strain>
    </source>
</reference>
<evidence type="ECO:0000256" key="1">
    <source>
        <dbReference type="ARBA" id="ARBA00022603"/>
    </source>
</evidence>
<dbReference type="RefSeq" id="WP_179541704.1">
    <property type="nucleotide sequence ID" value="NZ_BAAALL010000006.1"/>
</dbReference>
<name>A0A7Z0GMR4_9MICC</name>
<sequence>MTDVERFTRAFSTATSDFDRLGEHLWRPIGDATVTRSAPRPGEKVLDLCCGNGASAIPAARLVAPDGRVDAVDLSQALLDELEKHAHGLQNVTAVQADATSWEQQGYDLVQCVLGIFFFPDMTSGTEHVISRARPGGRVALTIWRRGAVETAGRHLQQSIAAVTGVAAEPRPPHLIDDINTPEAYQEWLLARGLMEPEVTVEERSIPMTSEIAWLVITGSGFAGMLAGLDAADVDRVREAYLTSLQTEGVERLDVSTLIGTGTVG</sequence>
<dbReference type="PANTHER" id="PTHR43861">
    <property type="entry name" value="TRANS-ACONITATE 2-METHYLTRANSFERASE-RELATED"/>
    <property type="match status" value="1"/>
</dbReference>
<accession>A0A7Z0GMR4</accession>
<gene>
    <name evidence="4" type="ORF">HNR09_001765</name>
</gene>
<dbReference type="SUPFAM" id="SSF53335">
    <property type="entry name" value="S-adenosyl-L-methionine-dependent methyltransferases"/>
    <property type="match status" value="1"/>
</dbReference>
<evidence type="ECO:0000256" key="2">
    <source>
        <dbReference type="ARBA" id="ARBA00022679"/>
    </source>
</evidence>
<proteinExistence type="predicted"/>
<dbReference type="Gene3D" id="3.40.50.150">
    <property type="entry name" value="Vaccinia Virus protein VP39"/>
    <property type="match status" value="1"/>
</dbReference>
<dbReference type="CDD" id="cd02440">
    <property type="entry name" value="AdoMet_MTases"/>
    <property type="match status" value="1"/>
</dbReference>